<feature type="compositionally biased region" description="Basic and acidic residues" evidence="1">
    <location>
        <begin position="8"/>
        <end position="24"/>
    </location>
</feature>
<evidence type="ECO:0000313" key="3">
    <source>
        <dbReference type="RefSeq" id="XP_019632025.1"/>
    </source>
</evidence>
<evidence type="ECO:0000256" key="1">
    <source>
        <dbReference type="SAM" id="MobiDB-lite"/>
    </source>
</evidence>
<protein>
    <submittedName>
        <fullName evidence="3">Uncharacterized protein LOC109475704</fullName>
    </submittedName>
</protein>
<dbReference type="GeneID" id="109475704"/>
<dbReference type="AlphaFoldDB" id="A0A6P4YRF3"/>
<proteinExistence type="predicted"/>
<feature type="compositionally biased region" description="Low complexity" evidence="1">
    <location>
        <begin position="42"/>
        <end position="71"/>
    </location>
</feature>
<feature type="non-terminal residue" evidence="3">
    <location>
        <position position="313"/>
    </location>
</feature>
<reference evidence="3" key="1">
    <citation type="submission" date="2025-08" db="UniProtKB">
        <authorList>
            <consortium name="RefSeq"/>
        </authorList>
    </citation>
    <scope>IDENTIFICATION</scope>
    <source>
        <tissue evidence="3">Gonad</tissue>
    </source>
</reference>
<organism evidence="2 3">
    <name type="scientific">Branchiostoma belcheri</name>
    <name type="common">Amphioxus</name>
    <dbReference type="NCBI Taxonomy" id="7741"/>
    <lineage>
        <taxon>Eukaryota</taxon>
        <taxon>Metazoa</taxon>
        <taxon>Chordata</taxon>
        <taxon>Cephalochordata</taxon>
        <taxon>Leptocardii</taxon>
        <taxon>Amphioxiformes</taxon>
        <taxon>Branchiostomatidae</taxon>
        <taxon>Branchiostoma</taxon>
    </lineage>
</organism>
<dbReference type="KEGG" id="bbel:109475704"/>
<feature type="region of interest" description="Disordered" evidence="1">
    <location>
        <begin position="1"/>
        <end position="74"/>
    </location>
</feature>
<keyword evidence="2" id="KW-1185">Reference proteome</keyword>
<name>A0A6P4YRF3_BRABE</name>
<dbReference type="Proteomes" id="UP000515135">
    <property type="component" value="Unplaced"/>
</dbReference>
<evidence type="ECO:0000313" key="2">
    <source>
        <dbReference type="Proteomes" id="UP000515135"/>
    </source>
</evidence>
<accession>A0A6P4YRF3</accession>
<sequence length="313" mass="33380">MGRWSHIRQREPRGKRADQLECRAARGNWSEDGAETEETLRRTATSAAASSGSNPRDAGGTAAGRSTTGSGLKRHKWLRKAVPIQVQVPQQAPPLHVQAQAAAPLAVPGQAQAAVTQAAPVQAHAQAAPQAAPDQAQAAPQAIPVQAQAAQAIPVQAQAAPQAAMLQGQAAAPQAQGNDWQQRLEALEKAHRTEGVRESLEQVLDLAKAPSHLNHALLIPALRRLEEKARAAGHPDYPTYAATLRHATLHEKNSMLGEMVLRALGSDVDDRIGSKFAKVVKQSGYHTQSVWPPPPPPPQWFPPAQGGFSTVFR</sequence>
<gene>
    <name evidence="3" type="primary">LOC109475704</name>
</gene>
<dbReference type="RefSeq" id="XP_019632025.1">
    <property type="nucleotide sequence ID" value="XM_019776466.1"/>
</dbReference>
<dbReference type="OrthoDB" id="10065531at2759"/>